<accession>A0A8K0TQ08</accession>
<sequence length="199" mass="22500">MGQALSIKREHLRVPDAYAHRTDLCPPLGCRLWRCFRGWAESWVSVSRAKSAMSFRSPRRRACSCTSPGYLLYSESPGRRVALSPGSWSKLDFSTSTTRYRTAGPVPASSRSNRRYPDSPRLLAQSMHSYTSLHAKTTSRVCDDSRQVNQRRAWVFWDIDRGLTEHWRSPRCKGAGQPDFPGDRDGVLACSRSRAAYLG</sequence>
<evidence type="ECO:0000313" key="2">
    <source>
        <dbReference type="EMBL" id="KAH7376298.1"/>
    </source>
</evidence>
<dbReference type="Proteomes" id="UP000813385">
    <property type="component" value="Unassembled WGS sequence"/>
</dbReference>
<proteinExistence type="predicted"/>
<organism evidence="2 3">
    <name type="scientific">Plectosphaerella cucumerina</name>
    <dbReference type="NCBI Taxonomy" id="40658"/>
    <lineage>
        <taxon>Eukaryota</taxon>
        <taxon>Fungi</taxon>
        <taxon>Dikarya</taxon>
        <taxon>Ascomycota</taxon>
        <taxon>Pezizomycotina</taxon>
        <taxon>Sordariomycetes</taxon>
        <taxon>Hypocreomycetidae</taxon>
        <taxon>Glomerellales</taxon>
        <taxon>Plectosphaerellaceae</taxon>
        <taxon>Plectosphaerella</taxon>
    </lineage>
</organism>
<gene>
    <name evidence="2" type="ORF">B0T11DRAFT_19360</name>
</gene>
<evidence type="ECO:0000256" key="1">
    <source>
        <dbReference type="SAM" id="MobiDB-lite"/>
    </source>
</evidence>
<dbReference type="EMBL" id="JAGPXD010000001">
    <property type="protein sequence ID" value="KAH7376298.1"/>
    <property type="molecule type" value="Genomic_DNA"/>
</dbReference>
<evidence type="ECO:0000313" key="3">
    <source>
        <dbReference type="Proteomes" id="UP000813385"/>
    </source>
</evidence>
<feature type="region of interest" description="Disordered" evidence="1">
    <location>
        <begin position="99"/>
        <end position="118"/>
    </location>
</feature>
<protein>
    <submittedName>
        <fullName evidence="2">Uncharacterized protein</fullName>
    </submittedName>
</protein>
<keyword evidence="3" id="KW-1185">Reference proteome</keyword>
<dbReference type="AlphaFoldDB" id="A0A8K0TQ08"/>
<reference evidence="2" key="1">
    <citation type="journal article" date="2021" name="Nat. Commun.">
        <title>Genetic determinants of endophytism in the Arabidopsis root mycobiome.</title>
        <authorList>
            <person name="Mesny F."/>
            <person name="Miyauchi S."/>
            <person name="Thiergart T."/>
            <person name="Pickel B."/>
            <person name="Atanasova L."/>
            <person name="Karlsson M."/>
            <person name="Huettel B."/>
            <person name="Barry K.W."/>
            <person name="Haridas S."/>
            <person name="Chen C."/>
            <person name="Bauer D."/>
            <person name="Andreopoulos W."/>
            <person name="Pangilinan J."/>
            <person name="LaButti K."/>
            <person name="Riley R."/>
            <person name="Lipzen A."/>
            <person name="Clum A."/>
            <person name="Drula E."/>
            <person name="Henrissat B."/>
            <person name="Kohler A."/>
            <person name="Grigoriev I.V."/>
            <person name="Martin F.M."/>
            <person name="Hacquard S."/>
        </authorList>
    </citation>
    <scope>NUCLEOTIDE SEQUENCE</scope>
    <source>
        <strain evidence="2">MPI-CAGE-AT-0016</strain>
    </source>
</reference>
<comment type="caution">
    <text evidence="2">The sequence shown here is derived from an EMBL/GenBank/DDBJ whole genome shotgun (WGS) entry which is preliminary data.</text>
</comment>
<name>A0A8K0TQ08_9PEZI</name>